<dbReference type="Proteomes" id="UP001152531">
    <property type="component" value="Unassembled WGS sequence"/>
</dbReference>
<keyword evidence="2" id="KW-1185">Reference proteome</keyword>
<proteinExistence type="predicted"/>
<reference evidence="1" key="1">
    <citation type="submission" date="2022-06" db="EMBL/GenBank/DDBJ databases">
        <authorList>
            <person name="Legras J.-L."/>
            <person name="Devillers H."/>
            <person name="Grondin C."/>
        </authorList>
    </citation>
    <scope>NUCLEOTIDE SEQUENCE</scope>
    <source>
        <strain evidence="1">CLIB 1444</strain>
    </source>
</reference>
<evidence type="ECO:0000313" key="1">
    <source>
        <dbReference type="EMBL" id="CAH6720934.1"/>
    </source>
</evidence>
<protein>
    <submittedName>
        <fullName evidence="1">DNA repair/transcription protein Met18p/MMS19</fullName>
    </submittedName>
</protein>
<dbReference type="EMBL" id="CALSDN010000004">
    <property type="protein sequence ID" value="CAH6720934.1"/>
    <property type="molecule type" value="Genomic_DNA"/>
</dbReference>
<sequence length="1006" mass="116602">MDQLPPLITQFITSCEDPEKDFGATYSSQIANLISNDEISLLVLVQNLGDKLTSDDDIERSRSIHCLSSTLDNLPPNKLSRQDVNVMVEFFLGKFDDKPSIRFILKSLSILISFNGFNPSLNDNLTKILNKLVNDYDTSKHLAKIRYESFRVIESLLKNHQKKIVSDKNYCTLLIKAFLHIATGEKDPRNLILSFEICETINKNFQFDINEEVDKYFISELLDNTFCYFPISFKPPANDPYKITADQLKLKLRRALVSQDLFAKDLIQSLLEKLTSTNPMIRNDVLLTMLELVKSFQPETILVHWDIIWNGLKFEILHLDNLSGFNSNFDYLIPKGLLTIDDSDENKSVYLTLEIFNQMLEKIDNQPLDTIKEDLKEYLSINSKYFKNCVLLVSSLSTNSIEANDIFMKFLFHDEYLGKFINPNIEEDFEEDIAITINKQRDLIDCFGYALISYQIIANEEITHNALLSNKDNLIIFLGQLLQASSNIEKTLKVKIIQQYIKLIEIPSFLNTEEKKSLIQILNELVLSLNDGDILMDAIIEGMVKLIKLSNDEILKLIIEFFLPNLLVKIDNKDQSILKILERIIINYELLEIISIRLINKLDNDSEYNFKIIELILKLVYKIQNSHQFLMNSWSKFIPTLHKQILKDEKNIEIYSELIGLIVKYTEASHHQDIITQYYSIFYQNKADLNLPGFKGVNNYIIIFNKVLASIDKNVTFNISKDQLNDLINDIPTIKEPNLKIQYLQHLSIITNKFLQSDDFQDFSLQYNDLSKFEIWVWILKSFILRLDKFGMMKLTELLENCNEIPLKVFIKLFDILLKDLKIYQPNKELPKGTKIISKVTNLNVKLLYKQQMFNIILNKILSGTLDNDLKLNLLSILTKNIDANILKLRINEILPLVIESLKFDHLLTSTLANLLIIIESGNSLINDLPFLMKRLVAILDYKVFNEQIRTLALKCILELISVNEKDLILIYKTDLLNGLSASLDDPKRTVRKLTCDIRQELFELR</sequence>
<name>A0ACA9Y852_9ASCO</name>
<comment type="caution">
    <text evidence="1">The sequence shown here is derived from an EMBL/GenBank/DDBJ whole genome shotgun (WGS) entry which is preliminary data.</text>
</comment>
<organism evidence="1 2">
    <name type="scientific">[Candida] jaroonii</name>
    <dbReference type="NCBI Taxonomy" id="467808"/>
    <lineage>
        <taxon>Eukaryota</taxon>
        <taxon>Fungi</taxon>
        <taxon>Dikarya</taxon>
        <taxon>Ascomycota</taxon>
        <taxon>Saccharomycotina</taxon>
        <taxon>Pichiomycetes</taxon>
        <taxon>Debaryomycetaceae</taxon>
        <taxon>Yamadazyma</taxon>
    </lineage>
</organism>
<accession>A0ACA9Y852</accession>
<evidence type="ECO:0000313" key="2">
    <source>
        <dbReference type="Proteomes" id="UP001152531"/>
    </source>
</evidence>
<gene>
    <name evidence="1" type="ORF">CLIB1444_04S11232</name>
</gene>